<dbReference type="SUPFAM" id="SSF51569">
    <property type="entry name" value="Aldolase"/>
    <property type="match status" value="1"/>
</dbReference>
<dbReference type="InterPro" id="IPR013785">
    <property type="entry name" value="Aldolase_TIM"/>
</dbReference>
<evidence type="ECO:0000256" key="4">
    <source>
        <dbReference type="ARBA" id="ARBA00023270"/>
    </source>
</evidence>
<keyword evidence="4" id="KW-0704">Schiff base</keyword>
<keyword evidence="6" id="KW-1185">Reference proteome</keyword>
<dbReference type="GO" id="GO:0046279">
    <property type="term" value="P:3,4-dihydroxybenzoate biosynthetic process"/>
    <property type="evidence" value="ECO:0007669"/>
    <property type="project" value="UniProtKB-ARBA"/>
</dbReference>
<evidence type="ECO:0000313" key="5">
    <source>
        <dbReference type="EMBL" id="KAH6887426.1"/>
    </source>
</evidence>
<dbReference type="PANTHER" id="PTHR43699:SF1">
    <property type="entry name" value="3-DEHYDROQUINATE DEHYDRATASE"/>
    <property type="match status" value="1"/>
</dbReference>
<proteinExistence type="predicted"/>
<comment type="catalytic activity">
    <reaction evidence="1">
        <text>3-dehydroquinate = 3-dehydroshikimate + H2O</text>
        <dbReference type="Rhea" id="RHEA:21096"/>
        <dbReference type="ChEBI" id="CHEBI:15377"/>
        <dbReference type="ChEBI" id="CHEBI:16630"/>
        <dbReference type="ChEBI" id="CHEBI:32364"/>
        <dbReference type="EC" id="4.2.1.10"/>
    </reaction>
</comment>
<gene>
    <name evidence="5" type="ORF">B0T10DRAFT_489785</name>
</gene>
<dbReference type="AlphaFoldDB" id="A0A9P9AR73"/>
<dbReference type="OrthoDB" id="204377at2759"/>
<organism evidence="5 6">
    <name type="scientific">Thelonectria olida</name>
    <dbReference type="NCBI Taxonomy" id="1576542"/>
    <lineage>
        <taxon>Eukaryota</taxon>
        <taxon>Fungi</taxon>
        <taxon>Dikarya</taxon>
        <taxon>Ascomycota</taxon>
        <taxon>Pezizomycotina</taxon>
        <taxon>Sordariomycetes</taxon>
        <taxon>Hypocreomycetidae</taxon>
        <taxon>Hypocreales</taxon>
        <taxon>Nectriaceae</taxon>
        <taxon>Thelonectria</taxon>
    </lineage>
</organism>
<dbReference type="InterPro" id="IPR050146">
    <property type="entry name" value="Type-I_3-dehydroquinase"/>
</dbReference>
<evidence type="ECO:0000256" key="3">
    <source>
        <dbReference type="ARBA" id="ARBA00023239"/>
    </source>
</evidence>
<comment type="caution">
    <text evidence="5">The sequence shown here is derived from an EMBL/GenBank/DDBJ whole genome shotgun (WGS) entry which is preliminary data.</text>
</comment>
<dbReference type="Pfam" id="PF01487">
    <property type="entry name" value="DHquinase_I"/>
    <property type="match status" value="1"/>
</dbReference>
<dbReference type="PANTHER" id="PTHR43699">
    <property type="entry name" value="3-DEHYDROQUINATE DEHYDRATASE"/>
    <property type="match status" value="1"/>
</dbReference>
<accession>A0A9P9AR73</accession>
<dbReference type="EMBL" id="JAGPYM010000014">
    <property type="protein sequence ID" value="KAH6887426.1"/>
    <property type="molecule type" value="Genomic_DNA"/>
</dbReference>
<dbReference type="Proteomes" id="UP000777438">
    <property type="component" value="Unassembled WGS sequence"/>
</dbReference>
<reference evidence="5 6" key="1">
    <citation type="journal article" date="2021" name="Nat. Commun.">
        <title>Genetic determinants of endophytism in the Arabidopsis root mycobiome.</title>
        <authorList>
            <person name="Mesny F."/>
            <person name="Miyauchi S."/>
            <person name="Thiergart T."/>
            <person name="Pickel B."/>
            <person name="Atanasova L."/>
            <person name="Karlsson M."/>
            <person name="Huettel B."/>
            <person name="Barry K.W."/>
            <person name="Haridas S."/>
            <person name="Chen C."/>
            <person name="Bauer D."/>
            <person name="Andreopoulos W."/>
            <person name="Pangilinan J."/>
            <person name="LaButti K."/>
            <person name="Riley R."/>
            <person name="Lipzen A."/>
            <person name="Clum A."/>
            <person name="Drula E."/>
            <person name="Henrissat B."/>
            <person name="Kohler A."/>
            <person name="Grigoriev I.V."/>
            <person name="Martin F.M."/>
            <person name="Hacquard S."/>
        </authorList>
    </citation>
    <scope>NUCLEOTIDE SEQUENCE [LARGE SCALE GENOMIC DNA]</scope>
    <source>
        <strain evidence="5 6">MPI-CAGE-CH-0241</strain>
    </source>
</reference>
<evidence type="ECO:0000313" key="6">
    <source>
        <dbReference type="Proteomes" id="UP000777438"/>
    </source>
</evidence>
<dbReference type="NCBIfam" id="TIGR01093">
    <property type="entry name" value="aroD"/>
    <property type="match status" value="1"/>
</dbReference>
<evidence type="ECO:0000256" key="2">
    <source>
        <dbReference type="ARBA" id="ARBA00012060"/>
    </source>
</evidence>
<dbReference type="InterPro" id="IPR001381">
    <property type="entry name" value="DHquinase_I"/>
</dbReference>
<protein>
    <recommendedName>
        <fullName evidence="2">3-dehydroquinate dehydratase</fullName>
        <ecNumber evidence="2">4.2.1.10</ecNumber>
    </recommendedName>
</protein>
<name>A0A9P9AR73_9HYPO</name>
<dbReference type="Gene3D" id="3.20.20.70">
    <property type="entry name" value="Aldolase class I"/>
    <property type="match status" value="1"/>
</dbReference>
<sequence length="636" mass="69895">MACLVLVCDVEHAPLIDLASSITGYSVQTSKEIHQHSIIAYERKAFTATSLRHLRASNHKSVPVLSINLRCLSSNRHFSSADGSGDDGFEHEYLFLSGKFHRKDFCRFLSFVTGQSNPFSRIREKKRSVYIGLTYPNVRVALSNMAIVSVGADALELRVDLLQDEAKEEPFPSVDYVAEQLTLLRLHSELPIIFTIRLEPSGGKWPLNNTALATRYLEKALRWGVEFIDVEDHFGEDLRHSLLAQKRNSKIIASHHNFSGLLDWTSSSALDTYQKCASFGDVVQIAGIATDLSDTFEVQRFRSKVKDSATPSHNPPLSAFNTGKGGKLSRILNPFLQAMTHPLLPISSAPNQLSLVEANGVLTVLGETMARKIYMFGDPGSNTALMDKCFKELNLPHRAISLTYKQDSSIKSLLSEADCGGAVFEYPYSLQDQLVLDSRSTEALIGDSADTVSIEGGRLIGHSCLSIGIKALLTHEHATSALCGQDILVIGRSFSEASSVISAMLSLECGQIFTLGFSIPAEVTTRSTTCTPTEFEDALTCAGVFSTLPTKDRSLLTPLLGLIDKRHEKSKTKAMVYLDIHGSQKDPAASTARAAGWCTIMKENISAAVLAARLRVLVDQSIPYDFIRMVRRQQLY</sequence>
<keyword evidence="3" id="KW-0456">Lyase</keyword>
<dbReference type="EC" id="4.2.1.10" evidence="2"/>
<dbReference type="CDD" id="cd00502">
    <property type="entry name" value="DHQase_I"/>
    <property type="match status" value="1"/>
</dbReference>
<evidence type="ECO:0000256" key="1">
    <source>
        <dbReference type="ARBA" id="ARBA00001864"/>
    </source>
</evidence>
<dbReference type="GO" id="GO:0003855">
    <property type="term" value="F:3-dehydroquinate dehydratase activity"/>
    <property type="evidence" value="ECO:0007669"/>
    <property type="project" value="UniProtKB-EC"/>
</dbReference>